<feature type="signal peptide" evidence="1">
    <location>
        <begin position="1"/>
        <end position="23"/>
    </location>
</feature>
<dbReference type="Proteomes" id="UP000550401">
    <property type="component" value="Unassembled WGS sequence"/>
</dbReference>
<feature type="chain" id="PRO_5032298259" evidence="1">
    <location>
        <begin position="24"/>
        <end position="272"/>
    </location>
</feature>
<evidence type="ECO:0000256" key="1">
    <source>
        <dbReference type="SAM" id="SignalP"/>
    </source>
</evidence>
<gene>
    <name evidence="2" type="ORF">FHW12_001638</name>
</gene>
<comment type="caution">
    <text evidence="2">The sequence shown here is derived from an EMBL/GenBank/DDBJ whole genome shotgun (WGS) entry which is preliminary data.</text>
</comment>
<reference evidence="2 3" key="1">
    <citation type="submission" date="2020-07" db="EMBL/GenBank/DDBJ databases">
        <title>Genomic Encyclopedia of Type Strains, Phase IV (KMG-V): Genome sequencing to study the core and pangenomes of soil and plant-associated prokaryotes.</title>
        <authorList>
            <person name="Whitman W."/>
        </authorList>
    </citation>
    <scope>NUCLEOTIDE SEQUENCE [LARGE SCALE GENOMIC DNA]</scope>
    <source>
        <strain evidence="2 3">RH2WT43</strain>
    </source>
</reference>
<proteinExistence type="predicted"/>
<keyword evidence="3" id="KW-1185">Reference proteome</keyword>
<dbReference type="EMBL" id="JACGXL010000002">
    <property type="protein sequence ID" value="MBA8887424.1"/>
    <property type="molecule type" value="Genomic_DNA"/>
</dbReference>
<accession>A0A839F592</accession>
<name>A0A839F592_9GAMM</name>
<keyword evidence="1" id="KW-0732">Signal</keyword>
<protein>
    <submittedName>
        <fullName evidence="2">Uncharacterized protein</fullName>
    </submittedName>
</protein>
<dbReference type="RefSeq" id="WP_182530497.1">
    <property type="nucleotide sequence ID" value="NZ_JACGXL010000002.1"/>
</dbReference>
<evidence type="ECO:0000313" key="2">
    <source>
        <dbReference type="EMBL" id="MBA8887424.1"/>
    </source>
</evidence>
<sequence>MNLLARTLAAAVVAGLSMSTVFAANPAPRAVANDLHWSADVPLPKASASMRGAGSAAPAASPGADDVGDADSFGRNLTWLGLTDGSVELSPDCSSGAEHCQVLAPAPAATAFSFYDIGRIKLPRNATNSLLCYWFSPVLMIDYDNPTASPAVARLSYVPTVTVENPVLDDPSLIDPNTGLPFGGSLLTGVTSSERFEVPLDPGQHLFERERDSAVCIAGLLSKQSLMQNYGLSETLARQFFRKPTTLRLNIEGSAQFVGDASLYFGLRIVGD</sequence>
<organism evidence="2 3">
    <name type="scientific">Dokdonella fugitiva</name>
    <dbReference type="NCBI Taxonomy" id="328517"/>
    <lineage>
        <taxon>Bacteria</taxon>
        <taxon>Pseudomonadati</taxon>
        <taxon>Pseudomonadota</taxon>
        <taxon>Gammaproteobacteria</taxon>
        <taxon>Lysobacterales</taxon>
        <taxon>Rhodanobacteraceae</taxon>
        <taxon>Dokdonella</taxon>
    </lineage>
</organism>
<dbReference type="AlphaFoldDB" id="A0A839F592"/>
<evidence type="ECO:0000313" key="3">
    <source>
        <dbReference type="Proteomes" id="UP000550401"/>
    </source>
</evidence>